<dbReference type="Proteomes" id="UP001642464">
    <property type="component" value="Unassembled WGS sequence"/>
</dbReference>
<feature type="compositionally biased region" description="Basic and acidic residues" evidence="1">
    <location>
        <begin position="7"/>
        <end position="17"/>
    </location>
</feature>
<reference evidence="2 3" key="1">
    <citation type="submission" date="2024-02" db="EMBL/GenBank/DDBJ databases">
        <authorList>
            <person name="Chen Y."/>
            <person name="Shah S."/>
            <person name="Dougan E. K."/>
            <person name="Thang M."/>
            <person name="Chan C."/>
        </authorList>
    </citation>
    <scope>NUCLEOTIDE SEQUENCE [LARGE SCALE GENOMIC DNA]</scope>
</reference>
<proteinExistence type="predicted"/>
<accession>A0ABP0KFZ3</accession>
<gene>
    <name evidence="2" type="ORF">SCF082_LOCUS17204</name>
</gene>
<keyword evidence="3" id="KW-1185">Reference proteome</keyword>
<evidence type="ECO:0000256" key="1">
    <source>
        <dbReference type="SAM" id="MobiDB-lite"/>
    </source>
</evidence>
<feature type="region of interest" description="Disordered" evidence="1">
    <location>
        <begin position="57"/>
        <end position="82"/>
    </location>
</feature>
<protein>
    <submittedName>
        <fullName evidence="2">Uncharacterized protein</fullName>
    </submittedName>
</protein>
<feature type="compositionally biased region" description="Basic and acidic residues" evidence="1">
    <location>
        <begin position="64"/>
        <end position="80"/>
    </location>
</feature>
<name>A0ABP0KFZ3_9DINO</name>
<organism evidence="2 3">
    <name type="scientific">Durusdinium trenchii</name>
    <dbReference type="NCBI Taxonomy" id="1381693"/>
    <lineage>
        <taxon>Eukaryota</taxon>
        <taxon>Sar</taxon>
        <taxon>Alveolata</taxon>
        <taxon>Dinophyceae</taxon>
        <taxon>Suessiales</taxon>
        <taxon>Symbiodiniaceae</taxon>
        <taxon>Durusdinium</taxon>
    </lineage>
</organism>
<evidence type="ECO:0000313" key="3">
    <source>
        <dbReference type="Proteomes" id="UP001642464"/>
    </source>
</evidence>
<comment type="caution">
    <text evidence="2">The sequence shown here is derived from an EMBL/GenBank/DDBJ whole genome shotgun (WGS) entry which is preliminary data.</text>
</comment>
<evidence type="ECO:0000313" key="2">
    <source>
        <dbReference type="EMBL" id="CAK9025753.1"/>
    </source>
</evidence>
<feature type="region of interest" description="Disordered" evidence="1">
    <location>
        <begin position="1"/>
        <end position="29"/>
    </location>
</feature>
<sequence>MSLQGRFFEDFQAERTPQRRGAADPNQKVRGSSLGWLVLPSTKALAVDLEVKILAQADPTHPAGRPEEEPGRGAGHDGGEVHSCGATDFPDVRRFVRSGARWAQLAIFTQSGGTLGRVPYLELAQQAEERKKHFDAWLLYGKASEVANGSAGGIWRRRAQAAMAAGLETCGASDAARAVKLGDAGHDRRSLHWRPLGAIKTLRQQRWKARSC</sequence>
<dbReference type="EMBL" id="CAXAMM010011303">
    <property type="protein sequence ID" value="CAK9025753.1"/>
    <property type="molecule type" value="Genomic_DNA"/>
</dbReference>